<comment type="caution">
    <text evidence="1">The sequence shown here is derived from an EMBL/GenBank/DDBJ whole genome shotgun (WGS) entry which is preliminary data.</text>
</comment>
<evidence type="ECO:0000313" key="2">
    <source>
        <dbReference type="Proteomes" id="UP000008553"/>
    </source>
</evidence>
<organism evidence="1 2">
    <name type="scientific">Plasmodium yoelii yoelii</name>
    <dbReference type="NCBI Taxonomy" id="73239"/>
    <lineage>
        <taxon>Eukaryota</taxon>
        <taxon>Sar</taxon>
        <taxon>Alveolata</taxon>
        <taxon>Apicomplexa</taxon>
        <taxon>Aconoidasida</taxon>
        <taxon>Haemosporida</taxon>
        <taxon>Plasmodiidae</taxon>
        <taxon>Plasmodium</taxon>
        <taxon>Plasmodium (Vinckeia)</taxon>
    </lineage>
</organism>
<name>Q7RSI0_PLAYO</name>
<keyword evidence="2" id="KW-1185">Reference proteome</keyword>
<gene>
    <name evidence="1" type="ORF">PY00377</name>
</gene>
<feature type="non-terminal residue" evidence="1">
    <location>
        <position position="1"/>
    </location>
</feature>
<proteinExistence type="predicted"/>
<sequence length="11" mass="1230">VNSNITTLKLK</sequence>
<evidence type="ECO:0000313" key="1">
    <source>
        <dbReference type="EMBL" id="EAA15339.1"/>
    </source>
</evidence>
<dbReference type="PaxDb" id="73239-Q7RSI0"/>
<dbReference type="Proteomes" id="UP000008553">
    <property type="component" value="Unassembled WGS sequence"/>
</dbReference>
<protein>
    <submittedName>
        <fullName evidence="1">Uncharacterized protein</fullName>
    </submittedName>
</protein>
<reference evidence="1 2" key="1">
    <citation type="journal article" date="2002" name="Nature">
        <title>Genome sequence and comparative analysis of the model rodent malaria parasite Plasmodium yoelii yoelii.</title>
        <authorList>
            <person name="Carlton J.M."/>
            <person name="Angiuoli S.V."/>
            <person name="Suh B.B."/>
            <person name="Kooij T.W."/>
            <person name="Pertea M."/>
            <person name="Silva J.C."/>
            <person name="Ermolaeva M.D."/>
            <person name="Allen J.E."/>
            <person name="Selengut J.D."/>
            <person name="Koo H.L."/>
            <person name="Peterson J.D."/>
            <person name="Pop M."/>
            <person name="Kosack D.S."/>
            <person name="Shumway M.F."/>
            <person name="Bidwell S.L."/>
            <person name="Shallom S.J."/>
            <person name="van Aken S.E."/>
            <person name="Riedmuller S.B."/>
            <person name="Feldblyum T.V."/>
            <person name="Cho J.K."/>
            <person name="Quackenbush J."/>
            <person name="Sedegah M."/>
            <person name="Shoaibi A."/>
            <person name="Cummings L.M."/>
            <person name="Florens L."/>
            <person name="Yates J.R."/>
            <person name="Raine J.D."/>
            <person name="Sinden R.E."/>
            <person name="Harris M.A."/>
            <person name="Cunningham D.A."/>
            <person name="Preiser P.R."/>
            <person name="Bergman L.W."/>
            <person name="Vaidya A.B."/>
            <person name="van Lin L.H."/>
            <person name="Janse C.J."/>
            <person name="Waters A.P."/>
            <person name="Smith H.O."/>
            <person name="White O.R."/>
            <person name="Salzberg S.L."/>
            <person name="Venter J.C."/>
            <person name="Fraser C.M."/>
            <person name="Hoffman S.L."/>
            <person name="Gardner M.J."/>
            <person name="Carucci D.J."/>
        </authorList>
    </citation>
    <scope>NUCLEOTIDE SEQUENCE [LARGE SCALE GENOMIC DNA]</scope>
    <source>
        <strain evidence="1 2">17XNL</strain>
    </source>
</reference>
<accession>Q7RSI0</accession>
<dbReference type="EMBL" id="AABL01000104">
    <property type="protein sequence ID" value="EAA15339.1"/>
    <property type="molecule type" value="Genomic_DNA"/>
</dbReference>
<dbReference type="InParanoid" id="Q7RSI0"/>